<feature type="compositionally biased region" description="Polar residues" evidence="1">
    <location>
        <begin position="976"/>
        <end position="999"/>
    </location>
</feature>
<reference evidence="2 3" key="1">
    <citation type="journal article" date="2014" name="PLoS Genet.">
        <title>Phylogenetically driven sequencing of extremely halophilic archaea reveals strategies for static and dynamic osmo-response.</title>
        <authorList>
            <person name="Becker E.A."/>
            <person name="Seitzer P.M."/>
            <person name="Tritt A."/>
            <person name="Larsen D."/>
            <person name="Krusor M."/>
            <person name="Yao A.I."/>
            <person name="Wu D."/>
            <person name="Madern D."/>
            <person name="Eisen J.A."/>
            <person name="Darling A.E."/>
            <person name="Facciotti M.T."/>
        </authorList>
    </citation>
    <scope>NUCLEOTIDE SEQUENCE [LARGE SCALE GENOMIC DNA]</scope>
    <source>
        <strain evidence="2 3">GA33</strain>
    </source>
</reference>
<organism evidence="2 3">
    <name type="scientific">Natronorubrum tibetense GA33</name>
    <dbReference type="NCBI Taxonomy" id="1114856"/>
    <lineage>
        <taxon>Archaea</taxon>
        <taxon>Methanobacteriati</taxon>
        <taxon>Methanobacteriota</taxon>
        <taxon>Stenosarchaea group</taxon>
        <taxon>Halobacteria</taxon>
        <taxon>Halobacteriales</taxon>
        <taxon>Natrialbaceae</taxon>
        <taxon>Natronorubrum</taxon>
    </lineage>
</organism>
<keyword evidence="2" id="KW-0969">Cilium</keyword>
<evidence type="ECO:0000313" key="3">
    <source>
        <dbReference type="Proteomes" id="UP000011599"/>
    </source>
</evidence>
<dbReference type="EMBL" id="AOHW01000026">
    <property type="protein sequence ID" value="ELY41887.1"/>
    <property type="molecule type" value="Genomic_DNA"/>
</dbReference>
<accession>L9VXX8</accession>
<comment type="caution">
    <text evidence="2">The sequence shown here is derived from an EMBL/GenBank/DDBJ whole genome shotgun (WGS) entry which is preliminary data.</text>
</comment>
<feature type="region of interest" description="Disordered" evidence="1">
    <location>
        <begin position="936"/>
        <end position="1011"/>
    </location>
</feature>
<keyword evidence="3" id="KW-1185">Reference proteome</keyword>
<dbReference type="Pfam" id="PF23960">
    <property type="entry name" value="DUF7289"/>
    <property type="match status" value="1"/>
</dbReference>
<feature type="region of interest" description="Disordered" evidence="1">
    <location>
        <begin position="518"/>
        <end position="538"/>
    </location>
</feature>
<dbReference type="STRING" id="1114856.GCA_000383975_02189"/>
<dbReference type="eggNOG" id="arCOG02911">
    <property type="taxonomic scope" value="Archaea"/>
</dbReference>
<evidence type="ECO:0000256" key="1">
    <source>
        <dbReference type="SAM" id="MobiDB-lite"/>
    </source>
</evidence>
<dbReference type="Proteomes" id="UP000011599">
    <property type="component" value="Unassembled WGS sequence"/>
</dbReference>
<name>L9VXX8_9EURY</name>
<feature type="region of interest" description="Disordered" evidence="1">
    <location>
        <begin position="741"/>
        <end position="760"/>
    </location>
</feature>
<dbReference type="AlphaFoldDB" id="L9VXX8"/>
<dbReference type="InterPro" id="IPR055713">
    <property type="entry name" value="DUF7289"/>
</dbReference>
<keyword evidence="2" id="KW-0282">Flagellum</keyword>
<sequence length="1011" mass="109202">MVIAATALLFLIGSPVLDAFESESERERAHLCMDETDHQLATVAATGEQQSMPSTDISECEINVADEGQIEFVWYNDSEADDIPWDEDNRTASAELGALEFELDDRTIAHQGGAVWEDTGSETRIVSEPGISYDNESDEENRSVQFNIMLLDQDELSSSDPVARADHERSDELAENITNAASESDGNNVAIRIESSYHDGWNRHLETTLDPETNENTNVSHDSTDGVVKTNIEGVRETQSSSSIVLDEDPGLENPESQMVGEYRLKENNPLQFGPVLENTGSDSVSQSLVLEVDGESLDTEEVDLEGGEIDTESFNVGVGNYNLSPGHSYSYQYTLGDGTRLLDTTPDGENISEFYLGKPGTHFNVTDDDIKTTPDGENITISADIWNQGVENATGTNAQNISLEFDHPDIEGVNEELELDYGAEGTVEWTINESAWPGGAYPFTIETENDSASGTLYIGGGQEGDGVVVTADHGVLDETGDNGDQRVDVTESSFTIETEVTNTNLTTETQDVALSLPGEAGSEPEPETVTLESNESETVEFDIDTDDFEAGSVYEYNVSTEDSAMTSPGTFYAGNSGTYFEVSETNATHDDENVTVTSNITNLGVESGSQDIGFELEYLDELPEELEGEDPYGYLGENTTERSFGESDTVELELNESNLIDGEYEAKLHTDDNTGSVKFDVDAGIDPGRVGLGAVEDAEVTVEVLGSQVSGDGGWWQPDVHNLAPMTLDVLADDDPVHSFENPDGGDNINTGPTWQDKSDDSYQYNFSVDDEIELTLRNTRHNTCQAQSTDPDTLPHYSGPTDRDFMWCSDAPHGEAFGPIDASQGENLQNVRVRSAENNTIPALPAGNDQQQSATEVLEQQGLIAESGDELDLDSGEFVFLFENTISTEEEGIDALWDDAIDTYEQYPDQTYDPNFNDLIVYVEVERAGVNPDTPSITIIPGGGDETNVSHGGSDGVGEVGDVDVDLGEGSSSAGNSPSVGTGESDGSTGDNQSTETGIDIDTDYIVIG</sequence>
<evidence type="ECO:0000313" key="2">
    <source>
        <dbReference type="EMBL" id="ELY41887.1"/>
    </source>
</evidence>
<protein>
    <submittedName>
        <fullName evidence="2">Flagellin domain protein</fullName>
    </submittedName>
</protein>
<keyword evidence="2" id="KW-0966">Cell projection</keyword>
<feature type="compositionally biased region" description="Polar residues" evidence="1">
    <location>
        <begin position="749"/>
        <end position="760"/>
    </location>
</feature>
<proteinExistence type="predicted"/>
<dbReference type="eggNOG" id="arCOG07560">
    <property type="taxonomic scope" value="Archaea"/>
</dbReference>
<gene>
    <name evidence="2" type="ORF">C496_08831</name>
</gene>
<dbReference type="PATRIC" id="fig|1114856.3.peg.1846"/>